<proteinExistence type="predicted"/>
<organism evidence="6 7">
    <name type="scientific">Chryseobacterium manosquense</name>
    <dbReference type="NCBI Taxonomy" id="2754694"/>
    <lineage>
        <taxon>Bacteria</taxon>
        <taxon>Pseudomonadati</taxon>
        <taxon>Bacteroidota</taxon>
        <taxon>Flavobacteriia</taxon>
        <taxon>Flavobacteriales</taxon>
        <taxon>Weeksellaceae</taxon>
        <taxon>Chryseobacterium group</taxon>
        <taxon>Chryseobacterium</taxon>
    </lineage>
</organism>
<gene>
    <name evidence="6" type="ORF">H0S70_06370</name>
</gene>
<evidence type="ECO:0000256" key="1">
    <source>
        <dbReference type="ARBA" id="ARBA00004196"/>
    </source>
</evidence>
<dbReference type="PROSITE" id="PS51352">
    <property type="entry name" value="THIOREDOXIN_2"/>
    <property type="match status" value="1"/>
</dbReference>
<keyword evidence="4" id="KW-0676">Redox-active center</keyword>
<evidence type="ECO:0000259" key="5">
    <source>
        <dbReference type="PROSITE" id="PS51352"/>
    </source>
</evidence>
<dbReference type="AlphaFoldDB" id="A0A7H1E017"/>
<evidence type="ECO:0000256" key="2">
    <source>
        <dbReference type="ARBA" id="ARBA00022748"/>
    </source>
</evidence>
<accession>A0A7H1E017</accession>
<dbReference type="RefSeq" id="WP_188322097.1">
    <property type="nucleotide sequence ID" value="NZ_CP060203.1"/>
</dbReference>
<sequence length="369" mass="42951">MKHIIKISFLIISNFLLSQNNFKINLNAPEFKKDSLFIGAPMSSGNTYKIYKFEVSTNDKTKFDQDFNSVITKIQSKNIIEGEILYPQPLSISYYDPKINGGFETKPFFLENGNFNIEVNKTNNLSLILNSDSPANKEYKILKEKLKIFDEKLKPFQDNDSKDIDAKQQFLQNYIRKNPNSFVAFWEIVNDFSRLGFNKSYINNLSLFSNNIKKTFSYIEFKKIIDIENSTNVGGNFPDINFENNEKITKSEFSKNDLTLIDYWSTTCKPCIQDLPKLVNLYEIYKDKNVNFISVTDENQNDRIDLANSILEKNKVTWKNYFDLKKEFPKKLNAAGYPLQILVDRNGKIVARKMGELDQINDVIKKYVE</sequence>
<protein>
    <submittedName>
        <fullName evidence="6">TlpA family protein disulfide reductase</fullName>
    </submittedName>
</protein>
<evidence type="ECO:0000313" key="6">
    <source>
        <dbReference type="EMBL" id="QNS42575.1"/>
    </source>
</evidence>
<dbReference type="Pfam" id="PF08534">
    <property type="entry name" value="Redoxin"/>
    <property type="match status" value="1"/>
</dbReference>
<dbReference type="PANTHER" id="PTHR42852">
    <property type="entry name" value="THIOL:DISULFIDE INTERCHANGE PROTEIN DSBE"/>
    <property type="match status" value="1"/>
</dbReference>
<evidence type="ECO:0000313" key="7">
    <source>
        <dbReference type="Proteomes" id="UP000516438"/>
    </source>
</evidence>
<dbReference type="CDD" id="cd02966">
    <property type="entry name" value="TlpA_like_family"/>
    <property type="match status" value="1"/>
</dbReference>
<dbReference type="GO" id="GO:0017004">
    <property type="term" value="P:cytochrome complex assembly"/>
    <property type="evidence" value="ECO:0007669"/>
    <property type="project" value="UniProtKB-KW"/>
</dbReference>
<evidence type="ECO:0000256" key="4">
    <source>
        <dbReference type="ARBA" id="ARBA00023284"/>
    </source>
</evidence>
<dbReference type="KEGG" id="cmaq:H0S70_06370"/>
<dbReference type="InterPro" id="IPR013766">
    <property type="entry name" value="Thioredoxin_domain"/>
</dbReference>
<name>A0A7H1E017_9FLAO</name>
<dbReference type="GO" id="GO:0016491">
    <property type="term" value="F:oxidoreductase activity"/>
    <property type="evidence" value="ECO:0007669"/>
    <property type="project" value="InterPro"/>
</dbReference>
<dbReference type="EMBL" id="CP060203">
    <property type="protein sequence ID" value="QNS42575.1"/>
    <property type="molecule type" value="Genomic_DNA"/>
</dbReference>
<dbReference type="Proteomes" id="UP000516438">
    <property type="component" value="Chromosome"/>
</dbReference>
<dbReference type="InterPro" id="IPR036249">
    <property type="entry name" value="Thioredoxin-like_sf"/>
</dbReference>
<comment type="subcellular location">
    <subcellularLocation>
        <location evidence="1">Cell envelope</location>
    </subcellularLocation>
</comment>
<dbReference type="InterPro" id="IPR050553">
    <property type="entry name" value="Thioredoxin_ResA/DsbE_sf"/>
</dbReference>
<keyword evidence="7" id="KW-1185">Reference proteome</keyword>
<dbReference type="GO" id="GO:0030313">
    <property type="term" value="C:cell envelope"/>
    <property type="evidence" value="ECO:0007669"/>
    <property type="project" value="UniProtKB-SubCell"/>
</dbReference>
<keyword evidence="3" id="KW-1015">Disulfide bond</keyword>
<dbReference type="Gene3D" id="3.40.30.10">
    <property type="entry name" value="Glutaredoxin"/>
    <property type="match status" value="1"/>
</dbReference>
<evidence type="ECO:0000256" key="3">
    <source>
        <dbReference type="ARBA" id="ARBA00023157"/>
    </source>
</evidence>
<dbReference type="SUPFAM" id="SSF52833">
    <property type="entry name" value="Thioredoxin-like"/>
    <property type="match status" value="1"/>
</dbReference>
<keyword evidence="2" id="KW-0201">Cytochrome c-type biogenesis</keyword>
<dbReference type="InterPro" id="IPR013740">
    <property type="entry name" value="Redoxin"/>
</dbReference>
<reference evidence="6 7" key="1">
    <citation type="submission" date="2020-07" db="EMBL/GenBank/DDBJ databases">
        <title>Complete genome and description of Chryseobacterium manosquense strain Marseille-Q2069 sp. nov.</title>
        <authorList>
            <person name="Boxberger M."/>
        </authorList>
    </citation>
    <scope>NUCLEOTIDE SEQUENCE [LARGE SCALE GENOMIC DNA]</scope>
    <source>
        <strain evidence="6 7">Marseille-Q2069</strain>
    </source>
</reference>
<feature type="domain" description="Thioredoxin" evidence="5">
    <location>
        <begin position="231"/>
        <end position="369"/>
    </location>
</feature>
<dbReference type="PANTHER" id="PTHR42852:SF6">
    <property type="entry name" value="THIOL:DISULFIDE INTERCHANGE PROTEIN DSBE"/>
    <property type="match status" value="1"/>
</dbReference>